<reference evidence="1 2" key="1">
    <citation type="submission" date="2017-01" db="EMBL/GenBank/DDBJ databases">
        <title>Novel large sulfur bacteria in the metagenomes of groundwater-fed chemosynthetic microbial mats in the Lake Huron basin.</title>
        <authorList>
            <person name="Sharrar A.M."/>
            <person name="Flood B.E."/>
            <person name="Bailey J.V."/>
            <person name="Jones D.S."/>
            <person name="Biddanda B."/>
            <person name="Ruberg S.A."/>
            <person name="Marcus D.N."/>
            <person name="Dick G.J."/>
        </authorList>
    </citation>
    <scope>NUCLEOTIDE SEQUENCE [LARGE SCALE GENOMIC DNA]</scope>
    <source>
        <strain evidence="1">A7</strain>
    </source>
</reference>
<organism evidence="1 2">
    <name type="scientific">Rhodoferax ferrireducens</name>
    <dbReference type="NCBI Taxonomy" id="192843"/>
    <lineage>
        <taxon>Bacteria</taxon>
        <taxon>Pseudomonadati</taxon>
        <taxon>Pseudomonadota</taxon>
        <taxon>Betaproteobacteria</taxon>
        <taxon>Burkholderiales</taxon>
        <taxon>Comamonadaceae</taxon>
        <taxon>Rhodoferax</taxon>
    </lineage>
</organism>
<comment type="caution">
    <text evidence="1">The sequence shown here is derived from an EMBL/GenBank/DDBJ whole genome shotgun (WGS) entry which is preliminary data.</text>
</comment>
<name>A0A1W9KRT7_9BURK</name>
<dbReference type="AlphaFoldDB" id="A0A1W9KRT7"/>
<evidence type="ECO:0008006" key="3">
    <source>
        <dbReference type="Google" id="ProtNLM"/>
    </source>
</evidence>
<sequence>MRSGSRCLPPPGRQRGFGYMLVLFALAAMGLTLAGAGQVWHTTAQRDKELELLFIGNQFRQAIGAYYTLTPGEVKQYPATLQELLEDKRFPYPRRHLRQLYRDPMTGSTQWGLVKVGDRIMGVHSLSEAPAFKTDFQGRDAAFAGTTHYGQWVFGPAMSEVLP</sequence>
<dbReference type="EMBL" id="MTEI01000014">
    <property type="protein sequence ID" value="OQW86639.1"/>
    <property type="molecule type" value="Genomic_DNA"/>
</dbReference>
<evidence type="ECO:0000313" key="1">
    <source>
        <dbReference type="EMBL" id="OQW86639.1"/>
    </source>
</evidence>
<gene>
    <name evidence="1" type="ORF">BWK72_16255</name>
</gene>
<protein>
    <recommendedName>
        <fullName evidence="3">Type II secretory pathway, pseudopilin PulG</fullName>
    </recommendedName>
</protein>
<dbReference type="Proteomes" id="UP000192505">
    <property type="component" value="Unassembled WGS sequence"/>
</dbReference>
<proteinExistence type="predicted"/>
<accession>A0A1W9KRT7</accession>
<evidence type="ECO:0000313" key="2">
    <source>
        <dbReference type="Proteomes" id="UP000192505"/>
    </source>
</evidence>